<comment type="subcellular location">
    <subcellularLocation>
        <location evidence="1">Cytoplasm</location>
    </subcellularLocation>
</comment>
<gene>
    <name evidence="1" type="primary">fdhD</name>
    <name evidence="2" type="ORF">LBW55_07215</name>
</gene>
<proteinExistence type="inferred from homology"/>
<reference evidence="2" key="1">
    <citation type="submission" date="2021-09" db="EMBL/GenBank/DDBJ databases">
        <title>Genomic analysis of Ralstonia spp.</title>
        <authorList>
            <person name="Aburjaile F."/>
            <person name="Ariute J.C."/>
            <person name="Pais A.K.L."/>
            <person name="Albuquerque G.M.R."/>
            <person name="Silva A.M.F."/>
            <person name="Brenig B."/>
            <person name="Azevedo V."/>
            <person name="Matiuzzi M."/>
            <person name="Ramos R."/>
            <person name="Goes-Neto A."/>
            <person name="Soares S."/>
            <person name="Iseppon A.M.B."/>
            <person name="Souza E."/>
            <person name="Gama M."/>
        </authorList>
    </citation>
    <scope>NUCLEOTIDE SEQUENCE</scope>
    <source>
        <strain evidence="2">B4</strain>
    </source>
</reference>
<dbReference type="GO" id="GO:0005737">
    <property type="term" value="C:cytoplasm"/>
    <property type="evidence" value="ECO:0007669"/>
    <property type="project" value="UniProtKB-SubCell"/>
</dbReference>
<dbReference type="InterPro" id="IPR016193">
    <property type="entry name" value="Cytidine_deaminase-like"/>
</dbReference>
<dbReference type="HAMAP" id="MF_00187">
    <property type="entry name" value="FdhD"/>
    <property type="match status" value="1"/>
</dbReference>
<dbReference type="Gene3D" id="3.10.20.10">
    <property type="match status" value="1"/>
</dbReference>
<sequence length="293" mass="32052">MPLRPELTNASVPLLDEVDVVDELGHVRAVHIPGERPLTVYIDKRELVTLMTLGGAPEALVLGYLRNQRLVDSIEDIAAVQVDWETESAAVTTRAGIADLDEKTARRTVTTGCGQGTVFGSLMDEIDAVHLPPEARLTQTTLYRVVDTIRLQQSIYKQAGSVHGCALFDAQGTLLMFIEDVGRHNAVDAIAGRMWLEDMGGGDKVFYTTGRLTSEMVIKGAQMGIPFLLSRSGVTQMGYQMAQRVNLTLFARCTGRHFLLYTGRERFIAEPEMAGVVGPRGELPQPQPAESGR</sequence>
<keyword evidence="1" id="KW-0501">Molybdenum cofactor biosynthesis</keyword>
<feature type="active site" description="Cysteine persulfide intermediate" evidence="1">
    <location>
        <position position="113"/>
    </location>
</feature>
<dbReference type="GO" id="GO:0097163">
    <property type="term" value="F:sulfur carrier activity"/>
    <property type="evidence" value="ECO:0007669"/>
    <property type="project" value="UniProtKB-UniRule"/>
</dbReference>
<comment type="caution">
    <text evidence="1">Lacks conserved residue(s) required for the propagation of feature annotation.</text>
</comment>
<dbReference type="GO" id="GO:0006777">
    <property type="term" value="P:Mo-molybdopterin cofactor biosynthetic process"/>
    <property type="evidence" value="ECO:0007669"/>
    <property type="project" value="UniProtKB-UniRule"/>
</dbReference>
<protein>
    <recommendedName>
        <fullName evidence="1">Sulfur carrier protein FdhD</fullName>
    </recommendedName>
</protein>
<dbReference type="SUPFAM" id="SSF53927">
    <property type="entry name" value="Cytidine deaminase-like"/>
    <property type="match status" value="1"/>
</dbReference>
<accession>A0AAE3NI31</accession>
<dbReference type="GO" id="GO:0016783">
    <property type="term" value="F:sulfurtransferase activity"/>
    <property type="evidence" value="ECO:0007669"/>
    <property type="project" value="InterPro"/>
</dbReference>
<comment type="caution">
    <text evidence="2">The sequence shown here is derived from an EMBL/GenBank/DDBJ whole genome shotgun (WGS) entry which is preliminary data.</text>
</comment>
<organism evidence="2 3">
    <name type="scientific">Ralstonia solanacearum</name>
    <name type="common">Pseudomonas solanacearum</name>
    <dbReference type="NCBI Taxonomy" id="305"/>
    <lineage>
        <taxon>Bacteria</taxon>
        <taxon>Pseudomonadati</taxon>
        <taxon>Pseudomonadota</taxon>
        <taxon>Betaproteobacteria</taxon>
        <taxon>Burkholderiales</taxon>
        <taxon>Burkholderiaceae</taxon>
        <taxon>Ralstonia</taxon>
        <taxon>Ralstonia solanacearum species complex</taxon>
    </lineage>
</organism>
<dbReference type="AlphaFoldDB" id="A0AAE3NI31"/>
<dbReference type="Pfam" id="PF02634">
    <property type="entry name" value="FdhD-NarQ"/>
    <property type="match status" value="1"/>
</dbReference>
<evidence type="ECO:0000313" key="3">
    <source>
        <dbReference type="Proteomes" id="UP001143674"/>
    </source>
</evidence>
<evidence type="ECO:0000256" key="1">
    <source>
        <dbReference type="HAMAP-Rule" id="MF_00187"/>
    </source>
</evidence>
<dbReference type="EMBL" id="JAIVEX010000003">
    <property type="protein sequence ID" value="MDB0521404.1"/>
    <property type="molecule type" value="Genomic_DNA"/>
</dbReference>
<dbReference type="PANTHER" id="PTHR30592:SF4">
    <property type="entry name" value="SULFUR CARRIER PROTEIN FDHD"/>
    <property type="match status" value="1"/>
</dbReference>
<comment type="function">
    <text evidence="1">Required for formate dehydrogenase (FDH) activity. Acts as a sulfur carrier protein that transfers sulfur from IscS to the molybdenum cofactor prior to its insertion into FDH.</text>
</comment>
<dbReference type="Gene3D" id="3.40.140.10">
    <property type="entry name" value="Cytidine Deaminase, domain 2"/>
    <property type="match status" value="1"/>
</dbReference>
<evidence type="ECO:0000313" key="2">
    <source>
        <dbReference type="EMBL" id="MDB0521404.1"/>
    </source>
</evidence>
<dbReference type="InterPro" id="IPR003786">
    <property type="entry name" value="FdhD"/>
</dbReference>
<dbReference type="RefSeq" id="WP_184849395.1">
    <property type="nucleotide sequence ID" value="NZ_JABZEH010000001.1"/>
</dbReference>
<dbReference type="PIRSF" id="PIRSF015626">
    <property type="entry name" value="FdhD"/>
    <property type="match status" value="1"/>
</dbReference>
<name>A0AAE3NI31_RALSL</name>
<keyword evidence="1" id="KW-0963">Cytoplasm</keyword>
<comment type="similarity">
    <text evidence="1">Belongs to the FdhD family.</text>
</comment>
<dbReference type="Proteomes" id="UP001143674">
    <property type="component" value="Unassembled WGS sequence"/>
</dbReference>
<dbReference type="PANTHER" id="PTHR30592">
    <property type="entry name" value="FORMATE DEHYDROGENASE"/>
    <property type="match status" value="1"/>
</dbReference>